<dbReference type="Pfam" id="PF03719">
    <property type="entry name" value="Ribosomal_S5_C"/>
    <property type="match status" value="1"/>
</dbReference>
<dbReference type="InterPro" id="IPR005712">
    <property type="entry name" value="Ribosomal_uS5_bac-type"/>
</dbReference>
<dbReference type="InterPro" id="IPR000851">
    <property type="entry name" value="Ribosomal_uS5"/>
</dbReference>
<proteinExistence type="inferred from homology"/>
<dbReference type="NCBIfam" id="TIGR01021">
    <property type="entry name" value="rpsE_bact"/>
    <property type="match status" value="1"/>
</dbReference>
<dbReference type="SUPFAM" id="SSF54768">
    <property type="entry name" value="dsRNA-binding domain-like"/>
    <property type="match status" value="1"/>
</dbReference>
<dbReference type="InterPro" id="IPR014721">
    <property type="entry name" value="Ribsml_uS5_D2-typ_fold_subgr"/>
</dbReference>
<dbReference type="InterPro" id="IPR005324">
    <property type="entry name" value="Ribosomal_uS5_C"/>
</dbReference>
<feature type="region of interest" description="Disordered" evidence="9">
    <location>
        <begin position="1"/>
        <end position="62"/>
    </location>
</feature>
<evidence type="ECO:0000259" key="10">
    <source>
        <dbReference type="PROSITE" id="PS50881"/>
    </source>
</evidence>
<reference evidence="11" key="2">
    <citation type="journal article" date="2021" name="PeerJ">
        <title>Extensive microbial diversity within the chicken gut microbiome revealed by metagenomics and culture.</title>
        <authorList>
            <person name="Gilroy R."/>
            <person name="Ravi A."/>
            <person name="Getino M."/>
            <person name="Pursley I."/>
            <person name="Horton D.L."/>
            <person name="Alikhan N.F."/>
            <person name="Baker D."/>
            <person name="Gharbi K."/>
            <person name="Hall N."/>
            <person name="Watson M."/>
            <person name="Adriaenssens E.M."/>
            <person name="Foster-Nyarko E."/>
            <person name="Jarju S."/>
            <person name="Secka A."/>
            <person name="Antonio M."/>
            <person name="Oren A."/>
            <person name="Chaudhuri R.R."/>
            <person name="La Ragione R."/>
            <person name="Hildebrand F."/>
            <person name="Pallen M.J."/>
        </authorList>
    </citation>
    <scope>NUCLEOTIDE SEQUENCE</scope>
    <source>
        <strain evidence="11">ChiGjej1B1-22543</strain>
    </source>
</reference>
<dbReference type="FunFam" id="3.30.230.10:FF:000002">
    <property type="entry name" value="30S ribosomal protein S5"/>
    <property type="match status" value="1"/>
</dbReference>
<comment type="subunit">
    <text evidence="7">Part of the 30S ribosomal subunit. Contacts proteins S4 and S8.</text>
</comment>
<dbReference type="PANTHER" id="PTHR48277">
    <property type="entry name" value="MITOCHONDRIAL RIBOSOMAL PROTEIN S5"/>
    <property type="match status" value="1"/>
</dbReference>
<dbReference type="PROSITE" id="PS50881">
    <property type="entry name" value="S5_DSRBD"/>
    <property type="match status" value="1"/>
</dbReference>
<accession>A0A9D1LNE7</accession>
<evidence type="ECO:0000256" key="2">
    <source>
        <dbReference type="ARBA" id="ARBA00022730"/>
    </source>
</evidence>
<evidence type="ECO:0000256" key="1">
    <source>
        <dbReference type="ARBA" id="ARBA00008945"/>
    </source>
</evidence>
<name>A0A9D1LNE7_9FIRM</name>
<comment type="similarity">
    <text evidence="1 7 8">Belongs to the universal ribosomal protein uS5 family.</text>
</comment>
<dbReference type="Pfam" id="PF00333">
    <property type="entry name" value="Ribosomal_S5"/>
    <property type="match status" value="1"/>
</dbReference>
<dbReference type="PANTHER" id="PTHR48277:SF1">
    <property type="entry name" value="MITOCHONDRIAL RIBOSOMAL PROTEIN S5"/>
    <property type="match status" value="1"/>
</dbReference>
<dbReference type="GO" id="GO:0003735">
    <property type="term" value="F:structural constituent of ribosome"/>
    <property type="evidence" value="ECO:0007669"/>
    <property type="project" value="UniProtKB-UniRule"/>
</dbReference>
<dbReference type="AlphaFoldDB" id="A0A9D1LNE7"/>
<evidence type="ECO:0000256" key="6">
    <source>
        <dbReference type="ARBA" id="ARBA00035255"/>
    </source>
</evidence>
<dbReference type="Gene3D" id="3.30.230.10">
    <property type="match status" value="1"/>
</dbReference>
<keyword evidence="2 7" id="KW-0699">rRNA-binding</keyword>
<comment type="function">
    <text evidence="7">With S4 and S12 plays an important role in translational accuracy.</text>
</comment>
<comment type="caution">
    <text evidence="11">The sequence shown here is derived from an EMBL/GenBank/DDBJ whole genome shotgun (WGS) entry which is preliminary data.</text>
</comment>
<dbReference type="GO" id="GO:0019843">
    <property type="term" value="F:rRNA binding"/>
    <property type="evidence" value="ECO:0007669"/>
    <property type="project" value="UniProtKB-UniRule"/>
</dbReference>
<keyword evidence="3 7" id="KW-0694">RNA-binding</keyword>
<evidence type="ECO:0000256" key="3">
    <source>
        <dbReference type="ARBA" id="ARBA00022884"/>
    </source>
</evidence>
<protein>
    <recommendedName>
        <fullName evidence="6 7">Small ribosomal subunit protein uS5</fullName>
    </recommendedName>
</protein>
<feature type="compositionally biased region" description="Basic and acidic residues" evidence="9">
    <location>
        <begin position="36"/>
        <end position="53"/>
    </location>
</feature>
<keyword evidence="4 7" id="KW-0689">Ribosomal protein</keyword>
<dbReference type="InterPro" id="IPR020568">
    <property type="entry name" value="Ribosomal_Su5_D2-typ_SF"/>
</dbReference>
<feature type="domain" description="S5 DRBM" evidence="10">
    <location>
        <begin position="65"/>
        <end position="128"/>
    </location>
</feature>
<dbReference type="SUPFAM" id="SSF54211">
    <property type="entry name" value="Ribosomal protein S5 domain 2-like"/>
    <property type="match status" value="1"/>
</dbReference>
<reference evidence="11" key="1">
    <citation type="submission" date="2020-10" db="EMBL/GenBank/DDBJ databases">
        <authorList>
            <person name="Gilroy R."/>
        </authorList>
    </citation>
    <scope>NUCLEOTIDE SEQUENCE</scope>
    <source>
        <strain evidence="11">ChiGjej1B1-22543</strain>
    </source>
</reference>
<evidence type="ECO:0000256" key="8">
    <source>
        <dbReference type="RuleBase" id="RU003823"/>
    </source>
</evidence>
<comment type="function">
    <text evidence="7">Located at the back of the 30S subunit body where it stabilizes the conformation of the head with respect to the body.</text>
</comment>
<sequence length="238" mass="25600">MEEEKNIAAETAENEETSSDATSGYEPHGSASAARPGDRKYGNRKGRPQERRGGRGGYRRNVDDYSERVVKINRVSKTVQGGKHVRFSALAVVGDGKGKYGFALCKSSEVPDAIKKALAKSRKQMTTIEINANGTIAHDVEGVYGSTKVVLKPARPGTGVVAGGPVRAIVELAGVKNLVSKVYGSRAPINVIRATDAGLKSLKRYEKVMVLRGLKTEEELRARKIAKGHDDKAPKGDK</sequence>
<dbReference type="HAMAP" id="MF_01307_B">
    <property type="entry name" value="Ribosomal_uS5_B"/>
    <property type="match status" value="1"/>
</dbReference>
<dbReference type="Proteomes" id="UP000824070">
    <property type="component" value="Unassembled WGS sequence"/>
</dbReference>
<evidence type="ECO:0000256" key="9">
    <source>
        <dbReference type="SAM" id="MobiDB-lite"/>
    </source>
</evidence>
<evidence type="ECO:0000256" key="5">
    <source>
        <dbReference type="ARBA" id="ARBA00023274"/>
    </source>
</evidence>
<dbReference type="GO" id="GO:0005737">
    <property type="term" value="C:cytoplasm"/>
    <property type="evidence" value="ECO:0007669"/>
    <property type="project" value="UniProtKB-ARBA"/>
</dbReference>
<dbReference type="InterPro" id="IPR013810">
    <property type="entry name" value="Ribosomal_uS5_N"/>
</dbReference>
<dbReference type="GO" id="GO:0015935">
    <property type="term" value="C:small ribosomal subunit"/>
    <property type="evidence" value="ECO:0007669"/>
    <property type="project" value="InterPro"/>
</dbReference>
<keyword evidence="5 7" id="KW-0687">Ribonucleoprotein</keyword>
<organism evidence="11 12">
    <name type="scientific">Candidatus Alloenteromonas pullicola</name>
    <dbReference type="NCBI Taxonomy" id="2840784"/>
    <lineage>
        <taxon>Bacteria</taxon>
        <taxon>Bacillati</taxon>
        <taxon>Bacillota</taxon>
        <taxon>Bacillota incertae sedis</taxon>
        <taxon>Candidatus Alloenteromonas</taxon>
    </lineage>
</organism>
<dbReference type="GO" id="GO:0006412">
    <property type="term" value="P:translation"/>
    <property type="evidence" value="ECO:0007669"/>
    <property type="project" value="UniProtKB-UniRule"/>
</dbReference>
<evidence type="ECO:0000313" key="12">
    <source>
        <dbReference type="Proteomes" id="UP000824070"/>
    </source>
</evidence>
<comment type="domain">
    <text evidence="7">The N-terminal domain interacts with the head of the 30S subunit; the C-terminal domain interacts with the body and contacts protein S4. The interaction surface between S4 and S5 is involved in control of translational fidelity.</text>
</comment>
<dbReference type="Gene3D" id="3.30.160.20">
    <property type="match status" value="1"/>
</dbReference>
<evidence type="ECO:0000256" key="7">
    <source>
        <dbReference type="HAMAP-Rule" id="MF_01307"/>
    </source>
</evidence>
<gene>
    <name evidence="7 11" type="primary">rpsE</name>
    <name evidence="11" type="ORF">IAC52_01955</name>
</gene>
<dbReference type="EMBL" id="DVMV01000014">
    <property type="protein sequence ID" value="HIU45042.1"/>
    <property type="molecule type" value="Genomic_DNA"/>
</dbReference>
<evidence type="ECO:0000313" key="11">
    <source>
        <dbReference type="EMBL" id="HIU45042.1"/>
    </source>
</evidence>
<evidence type="ECO:0000256" key="4">
    <source>
        <dbReference type="ARBA" id="ARBA00022980"/>
    </source>
</evidence>